<accession>A0ABD2CCS9</accession>
<comment type="caution">
    <text evidence="1">The sequence shown here is derived from an EMBL/GenBank/DDBJ whole genome shotgun (WGS) entry which is preliminary data.</text>
</comment>
<reference evidence="1 2" key="1">
    <citation type="journal article" date="2024" name="Ann. Entomol. Soc. Am.">
        <title>Genomic analyses of the southern and eastern yellowjacket wasps (Hymenoptera: Vespidae) reveal evolutionary signatures of social life.</title>
        <authorList>
            <person name="Catto M.A."/>
            <person name="Caine P.B."/>
            <person name="Orr S.E."/>
            <person name="Hunt B.G."/>
            <person name="Goodisman M.A.D."/>
        </authorList>
    </citation>
    <scope>NUCLEOTIDE SEQUENCE [LARGE SCALE GENOMIC DNA]</scope>
    <source>
        <strain evidence="1">232</strain>
        <tissue evidence="1">Head and thorax</tissue>
    </source>
</reference>
<organism evidence="1 2">
    <name type="scientific">Vespula maculifrons</name>
    <name type="common">Eastern yellow jacket</name>
    <name type="synonym">Wasp</name>
    <dbReference type="NCBI Taxonomy" id="7453"/>
    <lineage>
        <taxon>Eukaryota</taxon>
        <taxon>Metazoa</taxon>
        <taxon>Ecdysozoa</taxon>
        <taxon>Arthropoda</taxon>
        <taxon>Hexapoda</taxon>
        <taxon>Insecta</taxon>
        <taxon>Pterygota</taxon>
        <taxon>Neoptera</taxon>
        <taxon>Endopterygota</taxon>
        <taxon>Hymenoptera</taxon>
        <taxon>Apocrita</taxon>
        <taxon>Aculeata</taxon>
        <taxon>Vespoidea</taxon>
        <taxon>Vespidae</taxon>
        <taxon>Vespinae</taxon>
        <taxon>Vespula</taxon>
    </lineage>
</organism>
<name>A0ABD2CCS9_VESMC</name>
<dbReference type="Proteomes" id="UP001607303">
    <property type="component" value="Unassembled WGS sequence"/>
</dbReference>
<sequence>MQRGGIIYYSFQEILAKNQDLVEYWFRENYYYIPGFLSGSHDMTRGGTRWHGVSRQSQVSRLSFSKNRCYWFCGNFIGKLGFVSGSHDMRRGGTRFRASFGCRNNSDWFRGNVIGKLGFLSGSHDMTRGGTRHY</sequence>
<dbReference type="AlphaFoldDB" id="A0ABD2CCS9"/>
<keyword evidence="2" id="KW-1185">Reference proteome</keyword>
<evidence type="ECO:0000313" key="2">
    <source>
        <dbReference type="Proteomes" id="UP001607303"/>
    </source>
</evidence>
<proteinExistence type="predicted"/>
<evidence type="ECO:0000313" key="1">
    <source>
        <dbReference type="EMBL" id="KAL2742850.1"/>
    </source>
</evidence>
<gene>
    <name evidence="1" type="ORF">V1477_008339</name>
</gene>
<dbReference type="EMBL" id="JAYRBN010000056">
    <property type="protein sequence ID" value="KAL2742850.1"/>
    <property type="molecule type" value="Genomic_DNA"/>
</dbReference>
<protein>
    <submittedName>
        <fullName evidence="1">Uncharacterized protein</fullName>
    </submittedName>
</protein>